<sequence>MMHTMLRVETADNIFDSMTAFVSTKTFPNLLPNSDIYVLLIGRTCKQTICKLELKENYPEGLIGLNKDAQCNLNVTNKHDVRIQHVNTLEEIQKIVFVPVLGSSLSNDINLKTKVLFPYCNQGVRIFHTGSIFTIKTDSLEISFQVLEVKTEQGKFYGKFSHETSVHMKEPIPRPPRAIGFDDIGGLGKQLPQIRTIVELTLNHPELFDGYGVKRPKGILMYGPPGTGKTLIAAALAGEVGAYFLSLSGPEIVDKLAGQSEQNLREAFEACQRQDRSILFIDEIDAIAPKREKTQGELEKRIVAQMLTLMDGIRTGSNMVIIAATNRPNSIDPALRRPGRFDKEVSIGIPDKEDRLEILKVHTRRMKLEGNFLEQIARDTHGYVGADLAALCSEAAMNQIKDLAEQLGPAHLDQARDKLPGVTQKSFEDALAATNASGLREMAIEMPDVDWEDIGGLEDIKSLLTETIEGPIKYPEAFTDFGISPARGLLFYGPPGCGKTLIAKAIAKQSGANFISVKGPELLNQWFGESEANIRELFDKARAAAPCIIFFDEIDSIAKSRGSSEGGAGAASDRVINQLLTEIDGIGAKKKIFIIAATNRPDVIDSALMRPGRLDQKIYIPLPDEANREAILKATLRRTKYSDEIDLKVIAKVTNGFSSADLNEICTNACKIAIRDRIKNIEAFKKRNEERNRRGFVTSDDKYEEVVTQITKEHFKQAMRSASRSVSEKDVRIYEIFKSKNSEGSADLRNFDFPLSSNCGNNDNENGGNRVTNVSATESDSDEDYYK</sequence>
<organism evidence="1 2">
    <name type="scientific">Panagrolaimus sp. ES5</name>
    <dbReference type="NCBI Taxonomy" id="591445"/>
    <lineage>
        <taxon>Eukaryota</taxon>
        <taxon>Metazoa</taxon>
        <taxon>Ecdysozoa</taxon>
        <taxon>Nematoda</taxon>
        <taxon>Chromadorea</taxon>
        <taxon>Rhabditida</taxon>
        <taxon>Tylenchina</taxon>
        <taxon>Panagrolaimomorpha</taxon>
        <taxon>Panagrolaimoidea</taxon>
        <taxon>Panagrolaimidae</taxon>
        <taxon>Panagrolaimus</taxon>
    </lineage>
</organism>
<evidence type="ECO:0000313" key="2">
    <source>
        <dbReference type="WBParaSite" id="ES5_v2.g7946.t1"/>
    </source>
</evidence>
<name>A0AC34GT89_9BILA</name>
<protein>
    <submittedName>
        <fullName evidence="2">AAA+ ATPase domain-containing protein</fullName>
    </submittedName>
</protein>
<evidence type="ECO:0000313" key="1">
    <source>
        <dbReference type="Proteomes" id="UP000887579"/>
    </source>
</evidence>
<dbReference type="Proteomes" id="UP000887579">
    <property type="component" value="Unplaced"/>
</dbReference>
<dbReference type="WBParaSite" id="ES5_v2.g7946.t1">
    <property type="protein sequence ID" value="ES5_v2.g7946.t1"/>
    <property type="gene ID" value="ES5_v2.g7946"/>
</dbReference>
<proteinExistence type="predicted"/>
<accession>A0AC34GT89</accession>
<reference evidence="2" key="1">
    <citation type="submission" date="2022-11" db="UniProtKB">
        <authorList>
            <consortium name="WormBaseParasite"/>
        </authorList>
    </citation>
    <scope>IDENTIFICATION</scope>
</reference>